<gene>
    <name evidence="2" type="ORF">CUNI_LOCUS7499</name>
</gene>
<evidence type="ECO:0008006" key="4">
    <source>
        <dbReference type="Google" id="ProtNLM"/>
    </source>
</evidence>
<comment type="caution">
    <text evidence="2">The sequence shown here is derived from an EMBL/GenBank/DDBJ whole genome shotgun (WGS) entry which is preliminary data.</text>
</comment>
<organism evidence="2 3">
    <name type="scientific">Candidula unifasciata</name>
    <dbReference type="NCBI Taxonomy" id="100452"/>
    <lineage>
        <taxon>Eukaryota</taxon>
        <taxon>Metazoa</taxon>
        <taxon>Spiralia</taxon>
        <taxon>Lophotrochozoa</taxon>
        <taxon>Mollusca</taxon>
        <taxon>Gastropoda</taxon>
        <taxon>Heterobranchia</taxon>
        <taxon>Euthyneura</taxon>
        <taxon>Panpulmonata</taxon>
        <taxon>Eupulmonata</taxon>
        <taxon>Stylommatophora</taxon>
        <taxon>Helicina</taxon>
        <taxon>Helicoidea</taxon>
        <taxon>Geomitridae</taxon>
        <taxon>Candidula</taxon>
    </lineage>
</organism>
<dbReference type="EMBL" id="CAJHNH020001193">
    <property type="protein sequence ID" value="CAG5121941.1"/>
    <property type="molecule type" value="Genomic_DNA"/>
</dbReference>
<proteinExistence type="predicted"/>
<accession>A0A8S3Z444</accession>
<feature type="region of interest" description="Disordered" evidence="1">
    <location>
        <begin position="1"/>
        <end position="42"/>
    </location>
</feature>
<dbReference type="SUPFAM" id="SSF55729">
    <property type="entry name" value="Acyl-CoA N-acyltransferases (Nat)"/>
    <property type="match status" value="1"/>
</dbReference>
<protein>
    <recommendedName>
        <fullName evidence="4">N-acetyltransferase domain-containing protein</fullName>
    </recommendedName>
</protein>
<sequence>MAEKSRKASGDGNGVVIDPSDKETTDSAITNGKSKVPADMDESDCFGRPGSQIDDKVIFKNKFGESVAAIPVIVDFNRVLQLKHFGKNEGVISGVSNRDLLHAVAGVYDISLPDMDTETIYSTVCARWSRTIVLVQDIKDAVDDTTERNIKRRSRKDKNKDKDKDKESVGEERNWKRKVDETNDTYREEEVTDRFSAFVDIFSDTDEESEEEENELEGEESEDEDFTKGISTFLADATRRQKQREACDGIIAPSMIGIENRLLACATFEKKYVDHKDRVIHLTLISVRPRYRMFKLGCYLLSKCVLPSVVGQHEAVVVHADNSAVGFFRKFGFSDDIILNSRWSQLAEAFTNCTLMSYLPAFTSHALLHTEATKDHNLELYDLDKEMEAWQKKSREAYLGQMCCMMRYRNEILQLKHI</sequence>
<evidence type="ECO:0000256" key="1">
    <source>
        <dbReference type="SAM" id="MobiDB-lite"/>
    </source>
</evidence>
<dbReference type="Proteomes" id="UP000678393">
    <property type="component" value="Unassembled WGS sequence"/>
</dbReference>
<feature type="compositionally biased region" description="Basic and acidic residues" evidence="1">
    <location>
        <begin position="158"/>
        <end position="174"/>
    </location>
</feature>
<evidence type="ECO:0000313" key="3">
    <source>
        <dbReference type="Proteomes" id="UP000678393"/>
    </source>
</evidence>
<reference evidence="2" key="1">
    <citation type="submission" date="2021-04" db="EMBL/GenBank/DDBJ databases">
        <authorList>
            <consortium name="Molecular Ecology Group"/>
        </authorList>
    </citation>
    <scope>NUCLEOTIDE SEQUENCE</scope>
</reference>
<evidence type="ECO:0000313" key="2">
    <source>
        <dbReference type="EMBL" id="CAG5121941.1"/>
    </source>
</evidence>
<name>A0A8S3Z444_9EUPU</name>
<keyword evidence="3" id="KW-1185">Reference proteome</keyword>
<dbReference type="InterPro" id="IPR016181">
    <property type="entry name" value="Acyl_CoA_acyltransferase"/>
</dbReference>
<feature type="region of interest" description="Disordered" evidence="1">
    <location>
        <begin position="205"/>
        <end position="225"/>
    </location>
</feature>
<feature type="non-terminal residue" evidence="2">
    <location>
        <position position="1"/>
    </location>
</feature>
<feature type="region of interest" description="Disordered" evidence="1">
    <location>
        <begin position="145"/>
        <end position="174"/>
    </location>
</feature>
<dbReference type="AlphaFoldDB" id="A0A8S3Z444"/>
<dbReference type="OrthoDB" id="10249393at2759"/>
<dbReference type="Gene3D" id="3.40.630.30">
    <property type="match status" value="1"/>
</dbReference>